<name>A0A8S5UTI9_9CAUD</name>
<sequence length="358" mass="41884">MFKNHISSIDLTNFTLKTLEIEINRDCNMSCEYCFRSFNSKDYDSSKKFTRWNDLYTFLKNINMSNEITVGFCTGEFFTESNIDILYKAIKTVNKIRRIRDVNITYRVYTNATNPSIILDFLRNMSDENIIVSISFDDIKSKRYYPKDVDIESNLKILASSEFGDKLIVRSAVYDYAFDMSMIWLYSIGFRNIEYYLLNDNSVYSTDGFVDRFKIRMTNLLTFFKDKDALYNIHKFNTNMYARSQCSSGTLVIGNDGTVSTCQFIIGSPNVDGSKVSCDLLDDASVYTDIYRNFNSDYVLDRSDWECKTCRNILCEECCSYKPICKPEDVESRKYQQCRLRDIEMEVYESILGKREDV</sequence>
<dbReference type="SUPFAM" id="SSF102114">
    <property type="entry name" value="Radical SAM enzymes"/>
    <property type="match status" value="1"/>
</dbReference>
<evidence type="ECO:0000313" key="1">
    <source>
        <dbReference type="EMBL" id="DAF97808.1"/>
    </source>
</evidence>
<organism evidence="1">
    <name type="scientific">Myoviridae sp. ctYA416</name>
    <dbReference type="NCBI Taxonomy" id="2825125"/>
    <lineage>
        <taxon>Viruses</taxon>
        <taxon>Duplodnaviria</taxon>
        <taxon>Heunggongvirae</taxon>
        <taxon>Uroviricota</taxon>
        <taxon>Caudoviricetes</taxon>
    </lineage>
</organism>
<proteinExistence type="predicted"/>
<dbReference type="InterPro" id="IPR058240">
    <property type="entry name" value="rSAM_sf"/>
</dbReference>
<dbReference type="InterPro" id="IPR013785">
    <property type="entry name" value="Aldolase_TIM"/>
</dbReference>
<accession>A0A8S5UTI9</accession>
<protein>
    <submittedName>
        <fullName evidence="1">Oxidoreductase</fullName>
    </submittedName>
</protein>
<dbReference type="Gene3D" id="3.20.20.70">
    <property type="entry name" value="Aldolase class I"/>
    <property type="match status" value="1"/>
</dbReference>
<reference evidence="1" key="1">
    <citation type="journal article" date="2021" name="Proc. Natl. Acad. Sci. U.S.A.">
        <title>A Catalog of Tens of Thousands of Viruses from Human Metagenomes Reveals Hidden Associations with Chronic Diseases.</title>
        <authorList>
            <person name="Tisza M.J."/>
            <person name="Buck C.B."/>
        </authorList>
    </citation>
    <scope>NUCLEOTIDE SEQUENCE</scope>
    <source>
        <strain evidence="1">CtYA416</strain>
    </source>
</reference>
<dbReference type="EMBL" id="BK016136">
    <property type="protein sequence ID" value="DAF97808.1"/>
    <property type="molecule type" value="Genomic_DNA"/>
</dbReference>